<dbReference type="Pfam" id="PF13740">
    <property type="entry name" value="ACT_6"/>
    <property type="match status" value="1"/>
</dbReference>
<organism evidence="1 2">
    <name type="scientific">Pseudomonas edaphica</name>
    <dbReference type="NCBI Taxonomy" id="2006980"/>
    <lineage>
        <taxon>Bacteria</taxon>
        <taxon>Pseudomonadati</taxon>
        <taxon>Pseudomonadota</taxon>
        <taxon>Gammaproteobacteria</taxon>
        <taxon>Pseudomonadales</taxon>
        <taxon>Pseudomonadaceae</taxon>
        <taxon>Pseudomonas</taxon>
    </lineage>
</organism>
<gene>
    <name evidence="1" type="ORF">FEM54_32205</name>
</gene>
<evidence type="ECO:0000313" key="1">
    <source>
        <dbReference type="EMBL" id="TLG87029.1"/>
    </source>
</evidence>
<dbReference type="EMBL" id="VBVZ01000936">
    <property type="protein sequence ID" value="TLG87029.1"/>
    <property type="molecule type" value="Genomic_DNA"/>
</dbReference>
<name>A0ABY2TUY5_9PSED</name>
<dbReference type="Gene3D" id="3.30.70.260">
    <property type="match status" value="1"/>
</dbReference>
<sequence>MYRSHYASPAITGVLAQGGVNILDIGQAVIHDTLSFGILV</sequence>
<keyword evidence="2" id="KW-1185">Reference proteome</keyword>
<dbReference type="RefSeq" id="WP_138454244.1">
    <property type="nucleotide sequence ID" value="NZ_VBVZ01000936.1"/>
</dbReference>
<comment type="caution">
    <text evidence="1">The sequence shown here is derived from an EMBL/GenBank/DDBJ whole genome shotgun (WGS) entry which is preliminary data.</text>
</comment>
<feature type="non-terminal residue" evidence="1">
    <location>
        <position position="40"/>
    </location>
</feature>
<accession>A0ABY2TUY5</accession>
<reference evidence="1 2" key="1">
    <citation type="submission" date="2019-05" db="EMBL/GenBank/DDBJ databases">
        <title>Pseudomonas edaphica sp. nov., isolated from rhizospheric soil of Cistus ladanifer L. in Spain.</title>
        <authorList>
            <person name="Peix A."/>
        </authorList>
    </citation>
    <scope>NUCLEOTIDE SEQUENCE [LARGE SCALE GENOMIC DNA]</scope>
    <source>
        <strain evidence="1 2">RD25</strain>
    </source>
</reference>
<evidence type="ECO:0000313" key="2">
    <source>
        <dbReference type="Proteomes" id="UP000304941"/>
    </source>
</evidence>
<protein>
    <submittedName>
        <fullName evidence="1">Uncharacterized protein</fullName>
    </submittedName>
</protein>
<proteinExistence type="predicted"/>
<dbReference type="Proteomes" id="UP000304941">
    <property type="component" value="Unassembled WGS sequence"/>
</dbReference>